<dbReference type="NCBIfam" id="TIGR04183">
    <property type="entry name" value="Por_Secre_tail"/>
    <property type="match status" value="1"/>
</dbReference>
<name>A0A7C6A855_UNCW3</name>
<evidence type="ECO:0000259" key="1">
    <source>
        <dbReference type="Pfam" id="PF18962"/>
    </source>
</evidence>
<evidence type="ECO:0000313" key="2">
    <source>
        <dbReference type="EMBL" id="HHS51472.1"/>
    </source>
</evidence>
<protein>
    <submittedName>
        <fullName evidence="2">T9SS type A sorting domain-containing protein</fullName>
    </submittedName>
</protein>
<dbReference type="AlphaFoldDB" id="A0A7C6A855"/>
<dbReference type="InterPro" id="IPR010620">
    <property type="entry name" value="SBBP_repeat"/>
</dbReference>
<gene>
    <name evidence="2" type="ORF">ENW73_01205</name>
</gene>
<dbReference type="EMBL" id="DTLI01000028">
    <property type="protein sequence ID" value="HHS51472.1"/>
    <property type="molecule type" value="Genomic_DNA"/>
</dbReference>
<feature type="domain" description="Secretion system C-terminal sorting" evidence="1">
    <location>
        <begin position="78"/>
        <end position="137"/>
    </location>
</feature>
<proteinExistence type="predicted"/>
<dbReference type="Pfam" id="PF18962">
    <property type="entry name" value="Por_Secre_tail"/>
    <property type="match status" value="1"/>
</dbReference>
<dbReference type="Pfam" id="PF06739">
    <property type="entry name" value="SBBP"/>
    <property type="match status" value="1"/>
</dbReference>
<accession>A0A7C6A855</accession>
<dbReference type="InterPro" id="IPR026444">
    <property type="entry name" value="Secre_tail"/>
</dbReference>
<organism evidence="2">
    <name type="scientific">candidate division WOR-3 bacterium</name>
    <dbReference type="NCBI Taxonomy" id="2052148"/>
    <lineage>
        <taxon>Bacteria</taxon>
        <taxon>Bacteria division WOR-3</taxon>
    </lineage>
</organism>
<comment type="caution">
    <text evidence="2">The sequence shown here is derived from an EMBL/GenBank/DDBJ whole genome shotgun (WGS) entry which is preliminary data.</text>
</comment>
<reference evidence="2" key="1">
    <citation type="journal article" date="2020" name="mSystems">
        <title>Genome- and Community-Level Interaction Insights into Carbon Utilization and Element Cycling Functions of Hydrothermarchaeota in Hydrothermal Sediment.</title>
        <authorList>
            <person name="Zhou Z."/>
            <person name="Liu Y."/>
            <person name="Xu W."/>
            <person name="Pan J."/>
            <person name="Luo Z.H."/>
            <person name="Li M."/>
        </authorList>
    </citation>
    <scope>NUCLEOTIDE SEQUENCE [LARGE SCALE GENOMIC DNA]</scope>
    <source>
        <strain evidence="2">SpSt-876</strain>
    </source>
</reference>
<sequence>MSEVLLAQNQEWVARYNGPGNADDYSNAIAVDNSGNVYVTGRSEDLDHDYDYATIKYSSVGIEERNEKVKELTRNLKTIYSNLSKIEAVDLKIYNTLGSVVYSAKGDKGFGKINLPAGVYLVQIETKDKKEARKIIVVK</sequence>